<accession>A0A2G9TGP6</accession>
<evidence type="ECO:0000313" key="2">
    <source>
        <dbReference type="Proteomes" id="UP000230423"/>
    </source>
</evidence>
<dbReference type="Gene3D" id="3.40.50.720">
    <property type="entry name" value="NAD(P)-binding Rossmann-like Domain"/>
    <property type="match status" value="1"/>
</dbReference>
<organism evidence="1 2">
    <name type="scientific">Teladorsagia circumcincta</name>
    <name type="common">Brown stomach worm</name>
    <name type="synonym">Ostertagia circumcincta</name>
    <dbReference type="NCBI Taxonomy" id="45464"/>
    <lineage>
        <taxon>Eukaryota</taxon>
        <taxon>Metazoa</taxon>
        <taxon>Ecdysozoa</taxon>
        <taxon>Nematoda</taxon>
        <taxon>Chromadorea</taxon>
        <taxon>Rhabditida</taxon>
        <taxon>Rhabditina</taxon>
        <taxon>Rhabditomorpha</taxon>
        <taxon>Strongyloidea</taxon>
        <taxon>Trichostrongylidae</taxon>
        <taxon>Teladorsagia</taxon>
    </lineage>
</organism>
<proteinExistence type="predicted"/>
<dbReference type="InterPro" id="IPR036291">
    <property type="entry name" value="NAD(P)-bd_dom_sf"/>
</dbReference>
<sequence length="63" mass="7210">LKPEMSVDEKIAKLCPTESNEYGYKYYAYSKLCNVLMAMKLHRDEHKNGISVYVLHPGTMIGT</sequence>
<dbReference type="AlphaFoldDB" id="A0A2G9TGP6"/>
<dbReference type="EMBL" id="KZ367846">
    <property type="protein sequence ID" value="PIO57078.1"/>
    <property type="molecule type" value="Genomic_DNA"/>
</dbReference>
<feature type="non-terminal residue" evidence="1">
    <location>
        <position position="1"/>
    </location>
</feature>
<keyword evidence="2" id="KW-1185">Reference proteome</keyword>
<dbReference type="SUPFAM" id="SSF51735">
    <property type="entry name" value="NAD(P)-binding Rossmann-fold domains"/>
    <property type="match status" value="1"/>
</dbReference>
<protein>
    <submittedName>
        <fullName evidence="1">Uncharacterized protein</fullName>
    </submittedName>
</protein>
<gene>
    <name evidence="1" type="ORF">TELCIR_21519</name>
</gene>
<dbReference type="OrthoDB" id="9989144at2759"/>
<feature type="non-terminal residue" evidence="1">
    <location>
        <position position="63"/>
    </location>
</feature>
<evidence type="ECO:0000313" key="1">
    <source>
        <dbReference type="EMBL" id="PIO57078.1"/>
    </source>
</evidence>
<name>A0A2G9TGP6_TELCI</name>
<reference evidence="1 2" key="1">
    <citation type="submission" date="2015-09" db="EMBL/GenBank/DDBJ databases">
        <title>Draft genome of the parasitic nematode Teladorsagia circumcincta isolate WARC Sus (inbred).</title>
        <authorList>
            <person name="Mitreva M."/>
        </authorList>
    </citation>
    <scope>NUCLEOTIDE SEQUENCE [LARGE SCALE GENOMIC DNA]</scope>
    <source>
        <strain evidence="1 2">S</strain>
    </source>
</reference>
<dbReference type="Proteomes" id="UP000230423">
    <property type="component" value="Unassembled WGS sequence"/>
</dbReference>